<gene>
    <name evidence="2" type="ORF">METZ01_LOCUS121916</name>
</gene>
<feature type="non-terminal residue" evidence="2">
    <location>
        <position position="1"/>
    </location>
</feature>
<name>A0A381XX49_9ZZZZ</name>
<feature type="region of interest" description="Disordered" evidence="1">
    <location>
        <begin position="1"/>
        <end position="46"/>
    </location>
</feature>
<feature type="compositionally biased region" description="Basic and acidic residues" evidence="1">
    <location>
        <begin position="7"/>
        <end position="22"/>
    </location>
</feature>
<dbReference type="EMBL" id="UINC01016615">
    <property type="protein sequence ID" value="SVA69062.1"/>
    <property type="molecule type" value="Genomic_DNA"/>
</dbReference>
<sequence>RPFSHHRFTDHQGRSRFSHREPTGISLPSPHGRAVPNCDRGSWRVV</sequence>
<organism evidence="2">
    <name type="scientific">marine metagenome</name>
    <dbReference type="NCBI Taxonomy" id="408172"/>
    <lineage>
        <taxon>unclassified sequences</taxon>
        <taxon>metagenomes</taxon>
        <taxon>ecological metagenomes</taxon>
    </lineage>
</organism>
<evidence type="ECO:0000313" key="2">
    <source>
        <dbReference type="EMBL" id="SVA69062.1"/>
    </source>
</evidence>
<feature type="non-terminal residue" evidence="2">
    <location>
        <position position="46"/>
    </location>
</feature>
<proteinExistence type="predicted"/>
<reference evidence="2" key="1">
    <citation type="submission" date="2018-05" db="EMBL/GenBank/DDBJ databases">
        <authorList>
            <person name="Lanie J.A."/>
            <person name="Ng W.-L."/>
            <person name="Kazmierczak K.M."/>
            <person name="Andrzejewski T.M."/>
            <person name="Davidsen T.M."/>
            <person name="Wayne K.J."/>
            <person name="Tettelin H."/>
            <person name="Glass J.I."/>
            <person name="Rusch D."/>
            <person name="Podicherti R."/>
            <person name="Tsui H.-C.T."/>
            <person name="Winkler M.E."/>
        </authorList>
    </citation>
    <scope>NUCLEOTIDE SEQUENCE</scope>
</reference>
<protein>
    <submittedName>
        <fullName evidence="2">Uncharacterized protein</fullName>
    </submittedName>
</protein>
<accession>A0A381XX49</accession>
<evidence type="ECO:0000256" key="1">
    <source>
        <dbReference type="SAM" id="MobiDB-lite"/>
    </source>
</evidence>
<dbReference type="AlphaFoldDB" id="A0A381XX49"/>